<evidence type="ECO:0000313" key="2">
    <source>
        <dbReference type="EMBL" id="TGJ70120.1"/>
    </source>
</evidence>
<comment type="caution">
    <text evidence="2">The sequence shown here is derived from an EMBL/GenBank/DDBJ whole genome shotgun (WGS) entry which is preliminary data.</text>
</comment>
<evidence type="ECO:0000256" key="1">
    <source>
        <dbReference type="SAM" id="MobiDB-lite"/>
    </source>
</evidence>
<gene>
    <name evidence="2" type="ORF">EYR41_006105</name>
</gene>
<sequence length="193" mass="21742">MSTTQVPALGFPPAVPVPKPGRISEDDIRSAFSDSFWVFGPNSFVMVLKWLKDECDEAMKFVQSQEGVLLYTGIGATYRRQPESTKKMIFDFMLQNVTVKEQYERSCSRNLMLGMLMATNHGYRQHETDGDSSNNWLVRECTNARLAAWRAKDTKKEDATDGPALQTTSQEQVSPRDIIVPGISTIHHVLNNP</sequence>
<dbReference type="Proteomes" id="UP000297595">
    <property type="component" value="Unassembled WGS sequence"/>
</dbReference>
<evidence type="ECO:0000313" key="3">
    <source>
        <dbReference type="Proteomes" id="UP000297595"/>
    </source>
</evidence>
<feature type="region of interest" description="Disordered" evidence="1">
    <location>
        <begin position="152"/>
        <end position="177"/>
    </location>
</feature>
<organism evidence="2 3">
    <name type="scientific">Orbilia oligospora</name>
    <name type="common">Nematode-trapping fungus</name>
    <name type="synonym">Arthrobotrys oligospora</name>
    <dbReference type="NCBI Taxonomy" id="2813651"/>
    <lineage>
        <taxon>Eukaryota</taxon>
        <taxon>Fungi</taxon>
        <taxon>Dikarya</taxon>
        <taxon>Ascomycota</taxon>
        <taxon>Pezizomycotina</taxon>
        <taxon>Orbiliomycetes</taxon>
        <taxon>Orbiliales</taxon>
        <taxon>Orbiliaceae</taxon>
        <taxon>Orbilia</taxon>
    </lineage>
</organism>
<dbReference type="AlphaFoldDB" id="A0A8H2DZZ3"/>
<proteinExistence type="predicted"/>
<name>A0A8H2DZZ3_ORBOL</name>
<dbReference type="EMBL" id="SOZJ01000003">
    <property type="protein sequence ID" value="TGJ70120.1"/>
    <property type="molecule type" value="Genomic_DNA"/>
</dbReference>
<accession>A0A8H2DZZ3</accession>
<protein>
    <submittedName>
        <fullName evidence="2">Uncharacterized protein</fullName>
    </submittedName>
</protein>
<reference evidence="2 3" key="1">
    <citation type="submission" date="2019-03" db="EMBL/GenBank/DDBJ databases">
        <title>Nematode-trapping fungi genome.</title>
        <authorList>
            <person name="Vidal-Diez De Ulzurrun G."/>
        </authorList>
    </citation>
    <scope>NUCLEOTIDE SEQUENCE [LARGE SCALE GENOMIC DNA]</scope>
    <source>
        <strain evidence="2 3">TWF154</strain>
    </source>
</reference>